<protein>
    <submittedName>
        <fullName evidence="1">Uncharacterized protein</fullName>
    </submittedName>
</protein>
<comment type="caution">
    <text evidence="1">The sequence shown here is derived from an EMBL/GenBank/DDBJ whole genome shotgun (WGS) entry which is preliminary data.</text>
</comment>
<evidence type="ECO:0000313" key="2">
    <source>
        <dbReference type="Proteomes" id="UP001261666"/>
    </source>
</evidence>
<sequence>MAISAERSVSSPLRDTWTWLRAHPSAVLMLTQLGGILVYPFLGDSGTGRGAFGTIGLVVLVMAVFAVRATQALTWVSLVLGGPLVVLTVLEAMRPDNGAIVVGSSLLHAVFYFYTAWALIRYMFHDDEVTNDEIWATGATFTVVAWGFAYLYVAVQVVWPGSFTAAVDAEQQRSWVELLFLSVTTLTSTGLSDVVPVLPHARSVVMLEQIAGMLYIALVIARVMALLSARKARRSS</sequence>
<dbReference type="EMBL" id="JAVIZJ010000004">
    <property type="protein sequence ID" value="MDR6209893.1"/>
    <property type="molecule type" value="Genomic_DNA"/>
</dbReference>
<keyword evidence="2" id="KW-1185">Reference proteome</keyword>
<gene>
    <name evidence="1" type="ORF">QE364_001600</name>
</gene>
<organism evidence="1 2">
    <name type="scientific">Nocardioides zeae</name>
    <dbReference type="NCBI Taxonomy" id="1457234"/>
    <lineage>
        <taxon>Bacteria</taxon>
        <taxon>Bacillati</taxon>
        <taxon>Actinomycetota</taxon>
        <taxon>Actinomycetes</taxon>
        <taxon>Propionibacteriales</taxon>
        <taxon>Nocardioidaceae</taxon>
        <taxon>Nocardioides</taxon>
    </lineage>
</organism>
<dbReference type="Proteomes" id="UP001261666">
    <property type="component" value="Unassembled WGS sequence"/>
</dbReference>
<reference evidence="1" key="1">
    <citation type="submission" date="2023-08" db="EMBL/GenBank/DDBJ databases">
        <title>Functional and genomic diversity of the sorghum phyllosphere microbiome.</title>
        <authorList>
            <person name="Shade A."/>
        </authorList>
    </citation>
    <scope>NUCLEOTIDE SEQUENCE</scope>
    <source>
        <strain evidence="1">SORGH_AS_0885</strain>
    </source>
</reference>
<accession>A0ACC6IGZ7</accession>
<evidence type="ECO:0000313" key="1">
    <source>
        <dbReference type="EMBL" id="MDR6209893.1"/>
    </source>
</evidence>
<name>A0ACC6IGZ7_9ACTN</name>
<proteinExistence type="predicted"/>